<dbReference type="InterPro" id="IPR025476">
    <property type="entry name" value="Helitron_helicase-like"/>
</dbReference>
<comment type="caution">
    <text evidence="2">The sequence shown here is derived from an EMBL/GenBank/DDBJ whole genome shotgun (WGS) entry which is preliminary data.</text>
</comment>
<dbReference type="Pfam" id="PF14214">
    <property type="entry name" value="Helitron_like_N"/>
    <property type="match status" value="1"/>
</dbReference>
<dbReference type="PANTHER" id="PTHR45786">
    <property type="entry name" value="DNA BINDING PROTEIN-LIKE"/>
    <property type="match status" value="1"/>
</dbReference>
<feature type="domain" description="Helitron helicase-like" evidence="1">
    <location>
        <begin position="40"/>
        <end position="142"/>
    </location>
</feature>
<evidence type="ECO:0000313" key="2">
    <source>
        <dbReference type="EMBL" id="GBN05230.1"/>
    </source>
</evidence>
<dbReference type="AlphaFoldDB" id="A0A4Y2KT84"/>
<accession>A0A4Y2KT84</accession>
<sequence length="144" mass="16174">MAYPILFPYGEPGLQLNWRCESYQGAQGNQSRVIVTMLQYKSALTAVRNDFNPIIRAGKLTQQWIIDSYLQVEAYNLNFIRTHQQQLRTEINQGLADHLENAAQNAAVKAGIPVALPSSFEGSQRIMRGRCSDAMTIFGKYGYG</sequence>
<gene>
    <name evidence="2" type="ORF">AVEN_135336_1</name>
</gene>
<reference evidence="2 3" key="1">
    <citation type="journal article" date="2019" name="Sci. Rep.">
        <title>Orb-weaving spider Araneus ventricosus genome elucidates the spidroin gene catalogue.</title>
        <authorList>
            <person name="Kono N."/>
            <person name="Nakamura H."/>
            <person name="Ohtoshi R."/>
            <person name="Moran D.A.P."/>
            <person name="Shinohara A."/>
            <person name="Yoshida Y."/>
            <person name="Fujiwara M."/>
            <person name="Mori M."/>
            <person name="Tomita M."/>
            <person name="Arakawa K."/>
        </authorList>
    </citation>
    <scope>NUCLEOTIDE SEQUENCE [LARGE SCALE GENOMIC DNA]</scope>
</reference>
<keyword evidence="3" id="KW-1185">Reference proteome</keyword>
<organism evidence="2 3">
    <name type="scientific">Araneus ventricosus</name>
    <name type="common">Orbweaver spider</name>
    <name type="synonym">Epeira ventricosa</name>
    <dbReference type="NCBI Taxonomy" id="182803"/>
    <lineage>
        <taxon>Eukaryota</taxon>
        <taxon>Metazoa</taxon>
        <taxon>Ecdysozoa</taxon>
        <taxon>Arthropoda</taxon>
        <taxon>Chelicerata</taxon>
        <taxon>Arachnida</taxon>
        <taxon>Araneae</taxon>
        <taxon>Araneomorphae</taxon>
        <taxon>Entelegynae</taxon>
        <taxon>Araneoidea</taxon>
        <taxon>Araneidae</taxon>
        <taxon>Araneus</taxon>
    </lineage>
</organism>
<dbReference type="EMBL" id="BGPR01004950">
    <property type="protein sequence ID" value="GBN05230.1"/>
    <property type="molecule type" value="Genomic_DNA"/>
</dbReference>
<dbReference type="Proteomes" id="UP000499080">
    <property type="component" value="Unassembled WGS sequence"/>
</dbReference>
<evidence type="ECO:0000313" key="3">
    <source>
        <dbReference type="Proteomes" id="UP000499080"/>
    </source>
</evidence>
<proteinExistence type="predicted"/>
<dbReference type="OrthoDB" id="6433866at2759"/>
<dbReference type="PANTHER" id="PTHR45786:SF74">
    <property type="entry name" value="ATP-DEPENDENT DNA HELICASE"/>
    <property type="match status" value="1"/>
</dbReference>
<protein>
    <recommendedName>
        <fullName evidence="1">Helitron helicase-like domain-containing protein</fullName>
    </recommendedName>
</protein>
<evidence type="ECO:0000259" key="1">
    <source>
        <dbReference type="Pfam" id="PF14214"/>
    </source>
</evidence>
<name>A0A4Y2KT84_ARAVE</name>